<dbReference type="STRING" id="1122188.SAMN02745674_00017"/>
<keyword evidence="2" id="KW-1133">Transmembrane helix</keyword>
<accession>A0A1T4LHE4</accession>
<dbReference type="RefSeq" id="WP_078756700.1">
    <property type="nucleotide sequence ID" value="NZ_FUXP01000001.1"/>
</dbReference>
<evidence type="ECO:0000313" key="5">
    <source>
        <dbReference type="Proteomes" id="UP000190061"/>
    </source>
</evidence>
<comment type="similarity">
    <text evidence="1">Belongs to the protein kinase superfamily. ADCK protein kinase family.</text>
</comment>
<dbReference type="CDD" id="cd05121">
    <property type="entry name" value="ABC1_ADCK3-like"/>
    <property type="match status" value="1"/>
</dbReference>
<dbReference type="InterPro" id="IPR004147">
    <property type="entry name" value="ABC1_dom"/>
</dbReference>
<protein>
    <submittedName>
        <fullName evidence="4">2-octaprenylphenol hydroxylase</fullName>
    </submittedName>
</protein>
<dbReference type="OrthoDB" id="9795390at2"/>
<organism evidence="4 5">
    <name type="scientific">Lysobacter spongiicola DSM 21749</name>
    <dbReference type="NCBI Taxonomy" id="1122188"/>
    <lineage>
        <taxon>Bacteria</taxon>
        <taxon>Pseudomonadati</taxon>
        <taxon>Pseudomonadota</taxon>
        <taxon>Gammaproteobacteria</taxon>
        <taxon>Lysobacterales</taxon>
        <taxon>Lysobacteraceae</taxon>
        <taxon>Novilysobacter</taxon>
    </lineage>
</organism>
<dbReference type="InterPro" id="IPR011009">
    <property type="entry name" value="Kinase-like_dom_sf"/>
</dbReference>
<evidence type="ECO:0000256" key="2">
    <source>
        <dbReference type="SAM" id="Phobius"/>
    </source>
</evidence>
<reference evidence="4 5" key="1">
    <citation type="submission" date="2017-02" db="EMBL/GenBank/DDBJ databases">
        <authorList>
            <person name="Peterson S.W."/>
        </authorList>
    </citation>
    <scope>NUCLEOTIDE SEQUENCE [LARGE SCALE GENOMIC DNA]</scope>
    <source>
        <strain evidence="4 5">DSM 21749</strain>
    </source>
</reference>
<dbReference type="PANTHER" id="PTHR10566:SF113">
    <property type="entry name" value="PROTEIN ACTIVITY OF BC1 COMPLEX KINASE 7, CHLOROPLASTIC"/>
    <property type="match status" value="1"/>
</dbReference>
<keyword evidence="2" id="KW-0812">Transmembrane</keyword>
<keyword evidence="5" id="KW-1185">Reference proteome</keyword>
<dbReference type="SUPFAM" id="SSF56112">
    <property type="entry name" value="Protein kinase-like (PK-like)"/>
    <property type="match status" value="1"/>
</dbReference>
<dbReference type="Proteomes" id="UP000190061">
    <property type="component" value="Unassembled WGS sequence"/>
</dbReference>
<dbReference type="Pfam" id="PF03109">
    <property type="entry name" value="ABC1"/>
    <property type="match status" value="1"/>
</dbReference>
<evidence type="ECO:0000313" key="4">
    <source>
        <dbReference type="EMBL" id="SJZ54123.1"/>
    </source>
</evidence>
<dbReference type="AlphaFoldDB" id="A0A1T4LHE4"/>
<dbReference type="InterPro" id="IPR050154">
    <property type="entry name" value="UbiB_kinase"/>
</dbReference>
<evidence type="ECO:0000256" key="1">
    <source>
        <dbReference type="ARBA" id="ARBA00009670"/>
    </source>
</evidence>
<name>A0A1T4LHE4_9GAMM</name>
<proteinExistence type="inferred from homology"/>
<dbReference type="EMBL" id="FUXP01000001">
    <property type="protein sequence ID" value="SJZ54123.1"/>
    <property type="molecule type" value="Genomic_DNA"/>
</dbReference>
<keyword evidence="2" id="KW-0472">Membrane</keyword>
<evidence type="ECO:0000259" key="3">
    <source>
        <dbReference type="Pfam" id="PF03109"/>
    </source>
</evidence>
<feature type="domain" description="ABC1 atypical kinase-like" evidence="3">
    <location>
        <begin position="99"/>
        <end position="343"/>
    </location>
</feature>
<feature type="transmembrane region" description="Helical" evidence="2">
    <location>
        <begin position="504"/>
        <end position="523"/>
    </location>
</feature>
<sequence>MWTEGLAATRDLGRLQELASILIRYGFGDMVRRMGLARILAGAGKLLPLAQLEELVELPTPVRLRRALEEMGPTFVKLGQVLATRVDLFPPDWIAEFGKLQSHAPAVPFDAIRQQMLEDLGAAPEEVFEVLDPKPLAAASIAQVHRARLHDGTEVVVKVRRPGIRRVVEADMRLMQRAAQALESRFPEMRQFQPLGVVRQFKASLTRELDLAAECRNAERIAANFAGCDDLVVPTVHWDYTSERMNVQDFVQGIGVADLAAMEAAGLDRRAVARRGAQLVLGMMFEDGFFHADPHPGNVFVLPGNRIGLIDFGMVGRLSEARRRQVVGLLDALVRRDAEGVTDVLLDWAHQPPDVDEGLLAQDVDAMVDRWHGVPLGQLDLPGMLVEVTNLLRANRLVLPADLALLIKVFLTLEGLGRLLDPEFDMATEAEPFLRQAMIERYSPATVAREGMQAVSDTAGILAGLPRDIRRLLRSARAGNFKLHLDVDHLQRFGNQVDHSANRLTVGIVLAALIVGSSITLTVDGGPTLLGLPVFGLLGFLGAAVAGAWLVVSIWRSGGGK</sequence>
<dbReference type="PANTHER" id="PTHR10566">
    <property type="entry name" value="CHAPERONE-ACTIVITY OF BC1 COMPLEX CABC1 -RELATED"/>
    <property type="match status" value="1"/>
</dbReference>
<gene>
    <name evidence="4" type="ORF">SAMN02745674_00017</name>
</gene>
<feature type="transmembrane region" description="Helical" evidence="2">
    <location>
        <begin position="529"/>
        <end position="555"/>
    </location>
</feature>